<feature type="non-terminal residue" evidence="2">
    <location>
        <position position="172"/>
    </location>
</feature>
<evidence type="ECO:0008006" key="4">
    <source>
        <dbReference type="Google" id="ProtNLM"/>
    </source>
</evidence>
<dbReference type="Proteomes" id="UP000663992">
    <property type="component" value="Unassembled WGS sequence"/>
</dbReference>
<sequence length="172" mass="19344">MDALKARLGVTARQEVARVEVAPAPEPVRAPKPKTKPAPTLQAVFNEYRNTRKLKSSTADDYQKVFNRYAADWLERSWLAISSDAFEKRFNEVSAKSKAQANQLARIFSAVWSFGAAKYGITTMNPTQRLKAMGGLHHIKPRDGVIPDSLQPRWWRAVESLPDREASAAFIF</sequence>
<dbReference type="SUPFAM" id="SSF56349">
    <property type="entry name" value="DNA breaking-rejoining enzymes"/>
    <property type="match status" value="1"/>
</dbReference>
<organism evidence="2 3">
    <name type="scientific">Bowmanella yangjiangensis</name>
    <dbReference type="NCBI Taxonomy" id="2811230"/>
    <lineage>
        <taxon>Bacteria</taxon>
        <taxon>Pseudomonadati</taxon>
        <taxon>Pseudomonadota</taxon>
        <taxon>Gammaproteobacteria</taxon>
        <taxon>Alteromonadales</taxon>
        <taxon>Alteromonadaceae</taxon>
        <taxon>Bowmanella</taxon>
    </lineage>
</organism>
<dbReference type="InterPro" id="IPR010998">
    <property type="entry name" value="Integrase_recombinase_N"/>
</dbReference>
<dbReference type="RefSeq" id="WP_206596827.1">
    <property type="nucleotide sequence ID" value="NZ_JAFKCS010000317.1"/>
</dbReference>
<gene>
    <name evidence="2" type="ORF">J0A65_24270</name>
</gene>
<keyword evidence="1" id="KW-0238">DNA-binding</keyword>
<evidence type="ECO:0000313" key="3">
    <source>
        <dbReference type="Proteomes" id="UP000663992"/>
    </source>
</evidence>
<keyword evidence="3" id="KW-1185">Reference proteome</keyword>
<name>A0ABS3D0U6_9ALTE</name>
<comment type="caution">
    <text evidence="2">The sequence shown here is derived from an EMBL/GenBank/DDBJ whole genome shotgun (WGS) entry which is preliminary data.</text>
</comment>
<dbReference type="EMBL" id="JAFKCS010000317">
    <property type="protein sequence ID" value="MBN7823002.1"/>
    <property type="molecule type" value="Genomic_DNA"/>
</dbReference>
<evidence type="ECO:0000313" key="2">
    <source>
        <dbReference type="EMBL" id="MBN7823002.1"/>
    </source>
</evidence>
<evidence type="ECO:0000256" key="1">
    <source>
        <dbReference type="ARBA" id="ARBA00023125"/>
    </source>
</evidence>
<proteinExistence type="predicted"/>
<reference evidence="2 3" key="1">
    <citation type="submission" date="2021-03" db="EMBL/GenBank/DDBJ databases">
        <title>novel species isolated from a fishpond in China.</title>
        <authorList>
            <person name="Lu H."/>
            <person name="Cai Z."/>
        </authorList>
    </citation>
    <scope>NUCLEOTIDE SEQUENCE [LARGE SCALE GENOMIC DNA]</scope>
    <source>
        <strain evidence="2 3">Y57</strain>
    </source>
</reference>
<accession>A0ABS3D0U6</accession>
<protein>
    <recommendedName>
        <fullName evidence="4">Core-binding (CB) domain-containing protein</fullName>
    </recommendedName>
</protein>
<dbReference type="Gene3D" id="1.10.150.130">
    <property type="match status" value="1"/>
</dbReference>
<dbReference type="InterPro" id="IPR011010">
    <property type="entry name" value="DNA_brk_join_enz"/>
</dbReference>